<proteinExistence type="predicted"/>
<sequence>MKRTKTERNATDSPSEKLMTDEQSERQAFGIWHGHEKSGMEYQDELRSEWPTDPITR</sequence>
<protein>
    <submittedName>
        <fullName evidence="2">Uncharacterized protein</fullName>
    </submittedName>
</protein>
<feature type="compositionally biased region" description="Basic and acidic residues" evidence="1">
    <location>
        <begin position="1"/>
        <end position="25"/>
    </location>
</feature>
<gene>
    <name evidence="2" type="ORF">AWB75_03167</name>
</gene>
<reference evidence="2" key="1">
    <citation type="submission" date="2016-01" db="EMBL/GenBank/DDBJ databases">
        <authorList>
            <person name="Peeters C."/>
        </authorList>
    </citation>
    <scope>NUCLEOTIDE SEQUENCE [LARGE SCALE GENOMIC DNA]</scope>
    <source>
        <strain evidence="2">LMG 29318</strain>
    </source>
</reference>
<evidence type="ECO:0000256" key="1">
    <source>
        <dbReference type="SAM" id="MobiDB-lite"/>
    </source>
</evidence>
<accession>A0A158B9R5</accession>
<keyword evidence="3" id="KW-1185">Reference proteome</keyword>
<dbReference type="EMBL" id="FCOF02000012">
    <property type="protein sequence ID" value="SAK66832.1"/>
    <property type="molecule type" value="Genomic_DNA"/>
</dbReference>
<name>A0A158B9R5_9BURK</name>
<comment type="caution">
    <text evidence="2">The sequence shown here is derived from an EMBL/GenBank/DDBJ whole genome shotgun (WGS) entry which is preliminary data.</text>
</comment>
<dbReference type="AlphaFoldDB" id="A0A158B9R5"/>
<dbReference type="OrthoDB" id="9806368at2"/>
<evidence type="ECO:0000313" key="2">
    <source>
        <dbReference type="EMBL" id="SAK66832.1"/>
    </source>
</evidence>
<organism evidence="2 3">
    <name type="scientific">Caballeronia catudaia</name>
    <dbReference type="NCBI Taxonomy" id="1777136"/>
    <lineage>
        <taxon>Bacteria</taxon>
        <taxon>Pseudomonadati</taxon>
        <taxon>Pseudomonadota</taxon>
        <taxon>Betaproteobacteria</taxon>
        <taxon>Burkholderiales</taxon>
        <taxon>Burkholderiaceae</taxon>
        <taxon>Caballeronia</taxon>
    </lineage>
</organism>
<feature type="region of interest" description="Disordered" evidence="1">
    <location>
        <begin position="1"/>
        <end position="57"/>
    </location>
</feature>
<evidence type="ECO:0000313" key="3">
    <source>
        <dbReference type="Proteomes" id="UP000054870"/>
    </source>
</evidence>
<dbReference type="Proteomes" id="UP000054870">
    <property type="component" value="Unassembled WGS sequence"/>
</dbReference>
<feature type="compositionally biased region" description="Basic and acidic residues" evidence="1">
    <location>
        <begin position="33"/>
        <end position="57"/>
    </location>
</feature>
<dbReference type="RefSeq" id="WP_159462784.1">
    <property type="nucleotide sequence ID" value="NZ_FCOF02000012.1"/>
</dbReference>